<accession>A0A934WLJ7</accession>
<protein>
    <submittedName>
        <fullName evidence="1">Uncharacterized protein</fullName>
    </submittedName>
</protein>
<dbReference type="EMBL" id="JAEPWM010000002">
    <property type="protein sequence ID" value="MBK6005646.1"/>
    <property type="molecule type" value="Genomic_DNA"/>
</dbReference>
<sequence length="99" mass="10394">MFNAHEVTGAGFYWYLDAIGSRPQVVEIAGDDVLTVRFTGRADEDALADLSGTFVGPLRPPGAQQALSDAEQKAVHAAVSRTVARPPVPAHEAGEGHPS</sequence>
<gene>
    <name evidence="1" type="ORF">JJB11_06030</name>
</gene>
<evidence type="ECO:0000313" key="1">
    <source>
        <dbReference type="EMBL" id="MBK6005646.1"/>
    </source>
</evidence>
<comment type="caution">
    <text evidence="1">The sequence shown here is derived from an EMBL/GenBank/DDBJ whole genome shotgun (WGS) entry which is preliminary data.</text>
</comment>
<evidence type="ECO:0000313" key="2">
    <source>
        <dbReference type="Proteomes" id="UP000630528"/>
    </source>
</evidence>
<name>A0A934WLJ7_9BURK</name>
<reference evidence="1" key="2">
    <citation type="submission" date="2021-01" db="EMBL/GenBank/DDBJ databases">
        <authorList>
            <person name="Kang M."/>
        </authorList>
    </citation>
    <scope>NUCLEOTIDE SEQUENCE</scope>
    <source>
        <strain evidence="1">KACC 17527</strain>
    </source>
</reference>
<keyword evidence="2" id="KW-1185">Reference proteome</keyword>
<proteinExistence type="predicted"/>
<organism evidence="1 2">
    <name type="scientific">Ramlibacter ginsenosidimutans</name>
    <dbReference type="NCBI Taxonomy" id="502333"/>
    <lineage>
        <taxon>Bacteria</taxon>
        <taxon>Pseudomonadati</taxon>
        <taxon>Pseudomonadota</taxon>
        <taxon>Betaproteobacteria</taxon>
        <taxon>Burkholderiales</taxon>
        <taxon>Comamonadaceae</taxon>
        <taxon>Ramlibacter</taxon>
    </lineage>
</organism>
<dbReference type="Proteomes" id="UP000630528">
    <property type="component" value="Unassembled WGS sequence"/>
</dbReference>
<dbReference type="AlphaFoldDB" id="A0A934WLJ7"/>
<reference evidence="1" key="1">
    <citation type="journal article" date="2012" name="J. Microbiol. Biotechnol.">
        <title>Ramlibacter ginsenosidimutans sp. nov., with ginsenoside-converting activity.</title>
        <authorList>
            <person name="Wang L."/>
            <person name="An D.S."/>
            <person name="Kim S.G."/>
            <person name="Jin F.X."/>
            <person name="Kim S.C."/>
            <person name="Lee S.T."/>
            <person name="Im W.T."/>
        </authorList>
    </citation>
    <scope>NUCLEOTIDE SEQUENCE</scope>
    <source>
        <strain evidence="1">KACC 17527</strain>
    </source>
</reference>
<dbReference type="RefSeq" id="WP_201167152.1">
    <property type="nucleotide sequence ID" value="NZ_JAEPWM010000002.1"/>
</dbReference>